<dbReference type="RefSeq" id="WP_231057782.1">
    <property type="nucleotide sequence ID" value="NZ_JAJNOC010000002.1"/>
</dbReference>
<accession>A0ABS8Q3Z6</accession>
<dbReference type="CDD" id="cd04301">
    <property type="entry name" value="NAT_SF"/>
    <property type="match status" value="1"/>
</dbReference>
<reference evidence="4" key="1">
    <citation type="submission" date="2021-11" db="EMBL/GenBank/DDBJ databases">
        <title>The complete genome of Massilia sp sp. G4R7.</title>
        <authorList>
            <person name="Liu L."/>
            <person name="Yue J."/>
            <person name="Yuan J."/>
            <person name="Yang F."/>
            <person name="Li L."/>
        </authorList>
    </citation>
    <scope>NUCLEOTIDE SEQUENCE</scope>
    <source>
        <strain evidence="4">G4R7</strain>
    </source>
</reference>
<dbReference type="InterPro" id="IPR016181">
    <property type="entry name" value="Acyl_CoA_acyltransferase"/>
</dbReference>
<proteinExistence type="predicted"/>
<evidence type="ECO:0000313" key="5">
    <source>
        <dbReference type="Proteomes" id="UP001179361"/>
    </source>
</evidence>
<keyword evidence="5" id="KW-1185">Reference proteome</keyword>
<dbReference type="EMBL" id="JAJNOC010000002">
    <property type="protein sequence ID" value="MCD2516465.1"/>
    <property type="molecule type" value="Genomic_DNA"/>
</dbReference>
<dbReference type="InterPro" id="IPR000182">
    <property type="entry name" value="GNAT_dom"/>
</dbReference>
<dbReference type="Proteomes" id="UP001179361">
    <property type="component" value="Unassembled WGS sequence"/>
</dbReference>
<dbReference type="InterPro" id="IPR050832">
    <property type="entry name" value="Bact_Acetyltransf"/>
</dbReference>
<evidence type="ECO:0000256" key="2">
    <source>
        <dbReference type="ARBA" id="ARBA00023315"/>
    </source>
</evidence>
<sequence>MLIRPLVSADIPAVAGLLRELAREYIVHESPPEGASTFLAENDEMGVRGFLARGHVYHVALVDGELAGFVAMRDNSHLFHLFVGKRWHRRGLARALWETARAHALAAGGDGAFTVNSSNFAVPVYEAFGFVRVGPTQCAKGLFFNPMRLEEA</sequence>
<dbReference type="PANTHER" id="PTHR43877">
    <property type="entry name" value="AMINOALKYLPHOSPHONATE N-ACETYLTRANSFERASE-RELATED-RELATED"/>
    <property type="match status" value="1"/>
</dbReference>
<protein>
    <submittedName>
        <fullName evidence="4">GNAT family N-acetyltransferase</fullName>
    </submittedName>
</protein>
<comment type="caution">
    <text evidence="4">The sequence shown here is derived from an EMBL/GenBank/DDBJ whole genome shotgun (WGS) entry which is preliminary data.</text>
</comment>
<keyword evidence="2" id="KW-0012">Acyltransferase</keyword>
<dbReference type="PROSITE" id="PS51186">
    <property type="entry name" value="GNAT"/>
    <property type="match status" value="1"/>
</dbReference>
<feature type="domain" description="N-acetyltransferase" evidence="3">
    <location>
        <begin position="1"/>
        <end position="152"/>
    </location>
</feature>
<dbReference type="Gene3D" id="3.40.630.30">
    <property type="match status" value="1"/>
</dbReference>
<name>A0ABS8Q3Z6_9BURK</name>
<evidence type="ECO:0000259" key="3">
    <source>
        <dbReference type="PROSITE" id="PS51186"/>
    </source>
</evidence>
<dbReference type="SUPFAM" id="SSF55729">
    <property type="entry name" value="Acyl-CoA N-acyltransferases (Nat)"/>
    <property type="match status" value="1"/>
</dbReference>
<evidence type="ECO:0000313" key="4">
    <source>
        <dbReference type="EMBL" id="MCD2516465.1"/>
    </source>
</evidence>
<keyword evidence="1" id="KW-0808">Transferase</keyword>
<gene>
    <name evidence="4" type="ORF">LQ564_09090</name>
</gene>
<evidence type="ECO:0000256" key="1">
    <source>
        <dbReference type="ARBA" id="ARBA00022679"/>
    </source>
</evidence>
<organism evidence="4 5">
    <name type="scientific">Massilia phyllostachyos</name>
    <dbReference type="NCBI Taxonomy" id="2898585"/>
    <lineage>
        <taxon>Bacteria</taxon>
        <taxon>Pseudomonadati</taxon>
        <taxon>Pseudomonadota</taxon>
        <taxon>Betaproteobacteria</taxon>
        <taxon>Burkholderiales</taxon>
        <taxon>Oxalobacteraceae</taxon>
        <taxon>Telluria group</taxon>
        <taxon>Massilia</taxon>
    </lineage>
</organism>
<dbReference type="Pfam" id="PF13673">
    <property type="entry name" value="Acetyltransf_10"/>
    <property type="match status" value="1"/>
</dbReference>